<feature type="compositionally biased region" description="Low complexity" evidence="1">
    <location>
        <begin position="47"/>
        <end position="61"/>
    </location>
</feature>
<feature type="region of interest" description="Disordered" evidence="1">
    <location>
        <begin position="46"/>
        <end position="96"/>
    </location>
</feature>
<sequence>MSSFKKTNDGKQPEIDIKIELPEDNSLAAALGNNVSIVPVSPTDTVVASTIPPASSSSSKPPLRRVSSKSTASKKQSDVEDLNMPEGTVEDTGHFFEQELSPGKLNKRYRDKPLINKDIDFQRVDDDGDPVNSDWSSWLEQKSRMMRGQPLEVERIEFERTAEGREREGDWDSWIDDGLDYNDAYKGCIPRNVPDYPAPDRPQVVKTFHYNLNQSKAEVILLYYI</sequence>
<evidence type="ECO:0000313" key="2">
    <source>
        <dbReference type="EMBL" id="CAH1795298.1"/>
    </source>
</evidence>
<reference evidence="2" key="1">
    <citation type="submission" date="2022-03" db="EMBL/GenBank/DDBJ databases">
        <authorList>
            <person name="Martin C."/>
        </authorList>
    </citation>
    <scope>NUCLEOTIDE SEQUENCE</scope>
</reference>
<dbReference type="EMBL" id="CAIIXF020000009">
    <property type="protein sequence ID" value="CAH1795298.1"/>
    <property type="molecule type" value="Genomic_DNA"/>
</dbReference>
<dbReference type="AlphaFoldDB" id="A0A8S4PUR2"/>
<organism evidence="2 3">
    <name type="scientific">Owenia fusiformis</name>
    <name type="common">Polychaete worm</name>
    <dbReference type="NCBI Taxonomy" id="6347"/>
    <lineage>
        <taxon>Eukaryota</taxon>
        <taxon>Metazoa</taxon>
        <taxon>Spiralia</taxon>
        <taxon>Lophotrochozoa</taxon>
        <taxon>Annelida</taxon>
        <taxon>Polychaeta</taxon>
        <taxon>Sedentaria</taxon>
        <taxon>Canalipalpata</taxon>
        <taxon>Sabellida</taxon>
        <taxon>Oweniida</taxon>
        <taxon>Oweniidae</taxon>
        <taxon>Owenia</taxon>
    </lineage>
</organism>
<proteinExistence type="predicted"/>
<dbReference type="Proteomes" id="UP000749559">
    <property type="component" value="Unassembled WGS sequence"/>
</dbReference>
<gene>
    <name evidence="2" type="ORF">OFUS_LOCUS19859</name>
</gene>
<protein>
    <submittedName>
        <fullName evidence="2">Uncharacterized protein</fullName>
    </submittedName>
</protein>
<comment type="caution">
    <text evidence="2">The sequence shown here is derived from an EMBL/GenBank/DDBJ whole genome shotgun (WGS) entry which is preliminary data.</text>
</comment>
<evidence type="ECO:0000256" key="1">
    <source>
        <dbReference type="SAM" id="MobiDB-lite"/>
    </source>
</evidence>
<keyword evidence="3" id="KW-1185">Reference proteome</keyword>
<accession>A0A8S4PUR2</accession>
<evidence type="ECO:0000313" key="3">
    <source>
        <dbReference type="Proteomes" id="UP000749559"/>
    </source>
</evidence>
<name>A0A8S4PUR2_OWEFU</name>